<proteinExistence type="predicted"/>
<sequence>MRVIAGLISAVILLLPAAPALAAPAPVASQTGEAPLYKARKNWDRYSPGKRAYAKGTLLAGSLTTDTIPPLATVKVTGKAYDLTKGSSCGYAVFRITYMKADGSLPFKHRTIRDCTYKSAKAFTFTDKRVYLVELKVCSEAKHTKPSLNCLYEQAWKVLYSTQ</sequence>
<protein>
    <submittedName>
        <fullName evidence="2">Uncharacterized protein</fullName>
    </submittedName>
</protein>
<feature type="signal peptide" evidence="1">
    <location>
        <begin position="1"/>
        <end position="22"/>
    </location>
</feature>
<dbReference type="AlphaFoldDB" id="A0A5M3VQ52"/>
<comment type="caution">
    <text evidence="2">The sequence shown here is derived from an EMBL/GenBank/DDBJ whole genome shotgun (WGS) entry which is preliminary data.</text>
</comment>
<organism evidence="2 3">
    <name type="scientific">Acrocarpospora corrugata</name>
    <dbReference type="NCBI Taxonomy" id="35763"/>
    <lineage>
        <taxon>Bacteria</taxon>
        <taxon>Bacillati</taxon>
        <taxon>Actinomycetota</taxon>
        <taxon>Actinomycetes</taxon>
        <taxon>Streptosporangiales</taxon>
        <taxon>Streptosporangiaceae</taxon>
        <taxon>Acrocarpospora</taxon>
    </lineage>
</organism>
<dbReference type="Proteomes" id="UP000334990">
    <property type="component" value="Unassembled WGS sequence"/>
</dbReference>
<evidence type="ECO:0000313" key="3">
    <source>
        <dbReference type="Proteomes" id="UP000334990"/>
    </source>
</evidence>
<name>A0A5M3VQ52_9ACTN</name>
<evidence type="ECO:0000256" key="1">
    <source>
        <dbReference type="SAM" id="SignalP"/>
    </source>
</evidence>
<gene>
    <name evidence="2" type="ORF">Acor_08180</name>
</gene>
<reference evidence="2 3" key="1">
    <citation type="submission" date="2019-10" db="EMBL/GenBank/DDBJ databases">
        <title>Whole genome shotgun sequence of Acrocarpospora corrugata NBRC 13972.</title>
        <authorList>
            <person name="Ichikawa N."/>
            <person name="Kimura A."/>
            <person name="Kitahashi Y."/>
            <person name="Komaki H."/>
            <person name="Oguchi A."/>
        </authorList>
    </citation>
    <scope>NUCLEOTIDE SEQUENCE [LARGE SCALE GENOMIC DNA]</scope>
    <source>
        <strain evidence="2 3">NBRC 13972</strain>
    </source>
</reference>
<keyword evidence="3" id="KW-1185">Reference proteome</keyword>
<keyword evidence="1" id="KW-0732">Signal</keyword>
<feature type="chain" id="PRO_5024287701" evidence="1">
    <location>
        <begin position="23"/>
        <end position="163"/>
    </location>
</feature>
<accession>A0A5M3VQ52</accession>
<dbReference type="OrthoDB" id="3535437at2"/>
<evidence type="ECO:0000313" key="2">
    <source>
        <dbReference type="EMBL" id="GER98755.1"/>
    </source>
</evidence>
<dbReference type="RefSeq" id="WP_155335175.1">
    <property type="nucleotide sequence ID" value="NZ_BAAABN010000078.1"/>
</dbReference>
<dbReference type="EMBL" id="BLAD01000037">
    <property type="protein sequence ID" value="GER98755.1"/>
    <property type="molecule type" value="Genomic_DNA"/>
</dbReference>